<dbReference type="Proteomes" id="UP000641514">
    <property type="component" value="Unassembled WGS sequence"/>
</dbReference>
<evidence type="ECO:0000313" key="3">
    <source>
        <dbReference type="EMBL" id="GGC56919.1"/>
    </source>
</evidence>
<keyword evidence="2" id="KW-0472">Membrane</keyword>
<dbReference type="PANTHER" id="PTHR35335">
    <property type="entry name" value="UPF0716 PROTEIN FXSA"/>
    <property type="match status" value="1"/>
</dbReference>
<evidence type="ECO:0000313" key="4">
    <source>
        <dbReference type="Proteomes" id="UP000641514"/>
    </source>
</evidence>
<feature type="compositionally biased region" description="Polar residues" evidence="1">
    <location>
        <begin position="163"/>
        <end position="174"/>
    </location>
</feature>
<name>A0A916XA89_9ACTN</name>
<feature type="transmembrane region" description="Helical" evidence="2">
    <location>
        <begin position="26"/>
        <end position="45"/>
    </location>
</feature>
<protein>
    <recommendedName>
        <fullName evidence="5">FxsA family protein</fullName>
    </recommendedName>
</protein>
<reference evidence="3" key="2">
    <citation type="submission" date="2020-09" db="EMBL/GenBank/DDBJ databases">
        <authorList>
            <person name="Sun Q."/>
            <person name="Zhou Y."/>
        </authorList>
    </citation>
    <scope>NUCLEOTIDE SEQUENCE</scope>
    <source>
        <strain evidence="3">CGMCC 1.15478</strain>
    </source>
</reference>
<dbReference type="GO" id="GO:0016020">
    <property type="term" value="C:membrane"/>
    <property type="evidence" value="ECO:0007669"/>
    <property type="project" value="InterPro"/>
</dbReference>
<accession>A0A916XA89</accession>
<evidence type="ECO:0008006" key="5">
    <source>
        <dbReference type="Google" id="ProtNLM"/>
    </source>
</evidence>
<dbReference type="NCBIfam" id="NF008528">
    <property type="entry name" value="PRK11463.1-2"/>
    <property type="match status" value="1"/>
</dbReference>
<feature type="region of interest" description="Disordered" evidence="1">
    <location>
        <begin position="160"/>
        <end position="207"/>
    </location>
</feature>
<dbReference type="InterPro" id="IPR007313">
    <property type="entry name" value="FxsA"/>
</dbReference>
<feature type="transmembrane region" description="Helical" evidence="2">
    <location>
        <begin position="6"/>
        <end position="21"/>
    </location>
</feature>
<dbReference type="EMBL" id="BMJH01000001">
    <property type="protein sequence ID" value="GGC56919.1"/>
    <property type="molecule type" value="Genomic_DNA"/>
</dbReference>
<keyword evidence="2" id="KW-0812">Transmembrane</keyword>
<dbReference type="Pfam" id="PF04186">
    <property type="entry name" value="FxsA"/>
    <property type="match status" value="1"/>
</dbReference>
<keyword evidence="2" id="KW-1133">Transmembrane helix</keyword>
<evidence type="ECO:0000256" key="2">
    <source>
        <dbReference type="SAM" id="Phobius"/>
    </source>
</evidence>
<dbReference type="AlphaFoldDB" id="A0A916XA89"/>
<keyword evidence="4" id="KW-1185">Reference proteome</keyword>
<feature type="transmembrane region" description="Helical" evidence="2">
    <location>
        <begin position="73"/>
        <end position="98"/>
    </location>
</feature>
<dbReference type="RefSeq" id="WP_188670656.1">
    <property type="nucleotide sequence ID" value="NZ_BMJH01000001.1"/>
</dbReference>
<sequence length="207" mass="21610">MILLTFLTYVVVEIATIVVLVKTVGLLWTLAIVVASFVLGLVLFASQSRTALRQLAAAVQGVGSPANAVADTALVALAGLLLAIPGVATSVLGLLVLFPPTRKIMRPAILFVLMKKYRLAATAGSAGFGAVRTVRHHRGTEVIDGEVVDGDVVNSDIVEEPASGTTTGESTPSDNPAGDNDTIIISGELDPPPYEVDPDDPRNDTQR</sequence>
<dbReference type="PANTHER" id="PTHR35335:SF1">
    <property type="entry name" value="UPF0716 PROTEIN FXSA"/>
    <property type="match status" value="1"/>
</dbReference>
<proteinExistence type="predicted"/>
<reference evidence="3" key="1">
    <citation type="journal article" date="2014" name="Int. J. Syst. Evol. Microbiol.">
        <title>Complete genome sequence of Corynebacterium casei LMG S-19264T (=DSM 44701T), isolated from a smear-ripened cheese.</title>
        <authorList>
            <consortium name="US DOE Joint Genome Institute (JGI-PGF)"/>
            <person name="Walter F."/>
            <person name="Albersmeier A."/>
            <person name="Kalinowski J."/>
            <person name="Ruckert C."/>
        </authorList>
    </citation>
    <scope>NUCLEOTIDE SEQUENCE</scope>
    <source>
        <strain evidence="3">CGMCC 1.15478</strain>
    </source>
</reference>
<gene>
    <name evidence="3" type="ORF">GCM10011410_06800</name>
</gene>
<evidence type="ECO:0000256" key="1">
    <source>
        <dbReference type="SAM" id="MobiDB-lite"/>
    </source>
</evidence>
<comment type="caution">
    <text evidence="3">The sequence shown here is derived from an EMBL/GenBank/DDBJ whole genome shotgun (WGS) entry which is preliminary data.</text>
</comment>
<organism evidence="3 4">
    <name type="scientific">Hoyosella rhizosphaerae</name>
    <dbReference type="NCBI Taxonomy" id="1755582"/>
    <lineage>
        <taxon>Bacteria</taxon>
        <taxon>Bacillati</taxon>
        <taxon>Actinomycetota</taxon>
        <taxon>Actinomycetes</taxon>
        <taxon>Mycobacteriales</taxon>
        <taxon>Hoyosellaceae</taxon>
        <taxon>Hoyosella</taxon>
    </lineage>
</organism>